<dbReference type="Proteomes" id="UP000024533">
    <property type="component" value="Unassembled WGS sequence"/>
</dbReference>
<dbReference type="PANTHER" id="PTHR47795">
    <property type="entry name" value="UBIQUITIN AND WLM DOMAIN-CONTAINING METALLOPROTEASE SPCC1442.07C"/>
    <property type="match status" value="1"/>
</dbReference>
<evidence type="ECO:0000313" key="4">
    <source>
        <dbReference type="Proteomes" id="UP000024533"/>
    </source>
</evidence>
<feature type="compositionally biased region" description="Polar residues" evidence="1">
    <location>
        <begin position="300"/>
        <end position="313"/>
    </location>
</feature>
<feature type="region of interest" description="Disordered" evidence="1">
    <location>
        <begin position="99"/>
        <end position="129"/>
    </location>
</feature>
<dbReference type="PROSITE" id="PS51397">
    <property type="entry name" value="WLM"/>
    <property type="match status" value="1"/>
</dbReference>
<feature type="domain" description="WLM" evidence="2">
    <location>
        <begin position="124"/>
        <end position="329"/>
    </location>
</feature>
<dbReference type="EMBL" id="AOKY01000610">
    <property type="protein sequence ID" value="KDB21075.1"/>
    <property type="molecule type" value="Genomic_DNA"/>
</dbReference>
<dbReference type="InterPro" id="IPR029071">
    <property type="entry name" value="Ubiquitin-like_domsf"/>
</dbReference>
<reference evidence="3 4" key="1">
    <citation type="submission" date="2014-02" db="EMBL/GenBank/DDBJ databases">
        <title>The Genome Sequence of Trichophyton interdigitale MR816.</title>
        <authorList>
            <consortium name="The Broad Institute Genomics Platform"/>
            <person name="Cuomo C.A."/>
            <person name="White T.C."/>
            <person name="Graser Y."/>
            <person name="Martinez-Rossi N."/>
            <person name="Heitman J."/>
            <person name="Young S.K."/>
            <person name="Zeng Q."/>
            <person name="Gargeya S."/>
            <person name="Abouelleil A."/>
            <person name="Alvarado L."/>
            <person name="Chapman S.B."/>
            <person name="Gainer-Dewar J."/>
            <person name="Goldberg J."/>
            <person name="Griggs A."/>
            <person name="Gujja S."/>
            <person name="Hansen M."/>
            <person name="Howarth C."/>
            <person name="Imamovic A."/>
            <person name="Larimer J."/>
            <person name="Martinez D."/>
            <person name="Murphy C."/>
            <person name="Pearson M.D."/>
            <person name="Persinoti G."/>
            <person name="Poon T."/>
            <person name="Priest M."/>
            <person name="Roberts A.D."/>
            <person name="Saif S."/>
            <person name="Shea T.D."/>
            <person name="Sykes S.N."/>
            <person name="Wortman J."/>
            <person name="Nusbaum C."/>
            <person name="Birren B."/>
        </authorList>
    </citation>
    <scope>NUCLEOTIDE SEQUENCE [LARGE SCALE GENOMIC DNA]</scope>
    <source>
        <strain evidence="3 4">MR816</strain>
    </source>
</reference>
<dbReference type="GO" id="GO:0070628">
    <property type="term" value="F:proteasome binding"/>
    <property type="evidence" value="ECO:0007669"/>
    <property type="project" value="TreeGrafter"/>
</dbReference>
<feature type="region of interest" description="Disordered" evidence="1">
    <location>
        <begin position="297"/>
        <end position="316"/>
    </location>
</feature>
<gene>
    <name evidence="3" type="ORF">H109_06977</name>
</gene>
<dbReference type="PANTHER" id="PTHR47795:SF1">
    <property type="entry name" value="DNA-DEPENDENT METALLOPROTEASE WSS1 HOMOLOG 2"/>
    <property type="match status" value="1"/>
</dbReference>
<comment type="caution">
    <text evidence="3">The sequence shown here is derived from an EMBL/GenBank/DDBJ whole genome shotgun (WGS) entry which is preliminary data.</text>
</comment>
<feature type="compositionally biased region" description="Basic and acidic residues" evidence="1">
    <location>
        <begin position="332"/>
        <end position="349"/>
    </location>
</feature>
<dbReference type="HOGENOM" id="CLU_056790_0_0_1"/>
<accession>A0A059IZP6</accession>
<dbReference type="AlphaFoldDB" id="A0A059IZP6"/>
<dbReference type="SUPFAM" id="SSF54236">
    <property type="entry name" value="Ubiquitin-like"/>
    <property type="match status" value="1"/>
</dbReference>
<dbReference type="Pfam" id="PF08325">
    <property type="entry name" value="WLM"/>
    <property type="match status" value="1"/>
</dbReference>
<dbReference type="InterPro" id="IPR013536">
    <property type="entry name" value="WLM_dom"/>
</dbReference>
<organism evidence="3 4">
    <name type="scientific">Trichophyton interdigitale (strain MR816)</name>
    <dbReference type="NCBI Taxonomy" id="1215338"/>
    <lineage>
        <taxon>Eukaryota</taxon>
        <taxon>Fungi</taxon>
        <taxon>Dikarya</taxon>
        <taxon>Ascomycota</taxon>
        <taxon>Pezizomycotina</taxon>
        <taxon>Eurotiomycetes</taxon>
        <taxon>Eurotiomycetidae</taxon>
        <taxon>Onygenales</taxon>
        <taxon>Arthrodermataceae</taxon>
        <taxon>Trichophyton</taxon>
    </lineage>
</organism>
<protein>
    <recommendedName>
        <fullName evidence="2">WLM domain-containing protein</fullName>
    </recommendedName>
</protein>
<dbReference type="STRING" id="1215338.A0A059IZP6"/>
<dbReference type="OMA" id="GMQKHPF"/>
<keyword evidence="4" id="KW-1185">Reference proteome</keyword>
<name>A0A059IZP6_TRIIM</name>
<feature type="region of interest" description="Disordered" evidence="1">
    <location>
        <begin position="327"/>
        <end position="349"/>
    </location>
</feature>
<evidence type="ECO:0000256" key="1">
    <source>
        <dbReference type="SAM" id="MobiDB-lite"/>
    </source>
</evidence>
<dbReference type="OrthoDB" id="49605at2759"/>
<sequence>MDSNDVQAISDEQGNINITVYHQGNAHSMSLPYGSTLQDLSEVLSEKLSIPLQNQKLLISPKPGLQKPPFPPTLLSSLPLDSPRAKITLLGSTSSEIDSLKRPVSSSPARKSIIKPAKPSARPTHPSSSQYTFHKLLPLPYLPNPERSLSFLARLRDDPGIRKAMARHRFSIPLLTEMDPAQHTTMSSRTLGLNRNKGEVIELRLRTDAYDGYRDYRTIRKTLCHELAHCEFSEHDRDFWNLTGQIEKEVERADYWGNKGRSVSDEEFYNPVDWEDMNAQGVVDHGGWTGGEFVLGSLPGESSETRSVNSQKGLSRREILANAAEARMAKLKPPEHSEDNPGSKDEQDP</sequence>
<evidence type="ECO:0000259" key="2">
    <source>
        <dbReference type="PROSITE" id="PS51397"/>
    </source>
</evidence>
<proteinExistence type="predicted"/>
<evidence type="ECO:0000313" key="3">
    <source>
        <dbReference type="EMBL" id="KDB21075.1"/>
    </source>
</evidence>
<dbReference type="Gene3D" id="3.10.20.90">
    <property type="entry name" value="Phosphatidylinositol 3-kinase Catalytic Subunit, Chain A, domain 1"/>
    <property type="match status" value="1"/>
</dbReference>